<sequence>MAKTGETFTVVGEMNAHGALTLRTHETNATYHVVEYAREGLRERLAGLPAGAPVTMELTRAGARGDGWRADGVYLRNDAAGDAAAGG</sequence>
<comment type="caution">
    <text evidence="2">The sequence shown here is derived from an EMBL/GenBank/DDBJ whole genome shotgun (WGS) entry which is preliminary data.</text>
</comment>
<name>M0DIH7_HALPD</name>
<dbReference type="Pfam" id="PF26006">
    <property type="entry name" value="DUF7999"/>
    <property type="match status" value="1"/>
</dbReference>
<gene>
    <name evidence="2" type="ORF">C474_00135</name>
</gene>
<feature type="domain" description="DUF7999" evidence="1">
    <location>
        <begin position="3"/>
        <end position="76"/>
    </location>
</feature>
<reference evidence="2 3" key="1">
    <citation type="journal article" date="2014" name="PLoS Genet.">
        <title>Phylogenetically driven sequencing of extremely halophilic archaea reveals strategies for static and dynamic osmo-response.</title>
        <authorList>
            <person name="Becker E.A."/>
            <person name="Seitzer P.M."/>
            <person name="Tritt A."/>
            <person name="Larsen D."/>
            <person name="Krusor M."/>
            <person name="Yao A.I."/>
            <person name="Wu D."/>
            <person name="Madern D."/>
            <person name="Eisen J.A."/>
            <person name="Darling A.E."/>
            <person name="Facciotti M.T."/>
        </authorList>
    </citation>
    <scope>NUCLEOTIDE SEQUENCE [LARGE SCALE GENOMIC DNA]</scope>
    <source>
        <strain evidence="2 3">JCM 14848</strain>
    </source>
</reference>
<evidence type="ECO:0000313" key="3">
    <source>
        <dbReference type="Proteomes" id="UP000011513"/>
    </source>
</evidence>
<dbReference type="eggNOG" id="arCOG08122">
    <property type="taxonomic scope" value="Archaea"/>
</dbReference>
<dbReference type="InterPro" id="IPR058312">
    <property type="entry name" value="DUF7999"/>
</dbReference>
<organism evidence="2 3">
    <name type="scientific">Halogeometricum pallidum JCM 14848</name>
    <dbReference type="NCBI Taxonomy" id="1227487"/>
    <lineage>
        <taxon>Archaea</taxon>
        <taxon>Methanobacteriati</taxon>
        <taxon>Methanobacteriota</taxon>
        <taxon>Stenosarchaea group</taxon>
        <taxon>Halobacteria</taxon>
        <taxon>Halobacteriales</taxon>
        <taxon>Haloferacaceae</taxon>
        <taxon>Halogeometricum</taxon>
    </lineage>
</organism>
<protein>
    <recommendedName>
        <fullName evidence="1">DUF7999 domain-containing protein</fullName>
    </recommendedName>
</protein>
<evidence type="ECO:0000259" key="1">
    <source>
        <dbReference type="Pfam" id="PF26006"/>
    </source>
</evidence>
<dbReference type="Proteomes" id="UP000011513">
    <property type="component" value="Unassembled WGS sequence"/>
</dbReference>
<dbReference type="AlphaFoldDB" id="M0DIH7"/>
<accession>M0DIH7</accession>
<evidence type="ECO:0000313" key="2">
    <source>
        <dbReference type="EMBL" id="ELZ35311.1"/>
    </source>
</evidence>
<keyword evidence="3" id="KW-1185">Reference proteome</keyword>
<dbReference type="EMBL" id="AOIV01000001">
    <property type="protein sequence ID" value="ELZ35311.1"/>
    <property type="molecule type" value="Genomic_DNA"/>
</dbReference>
<dbReference type="InParanoid" id="M0DIH7"/>
<proteinExistence type="predicted"/>